<dbReference type="AlphaFoldDB" id="A0A1J1IYK4"/>
<sequence length="381" mass="43999">MDEATLMKNVICLPTLRDSEDIFTFKQPKKKLVNNIVQLEFIIPLVSCIALQEYLIINIPTPKMLNAVLPKDALIIKIIVDDKNKPLSSEEILRTRNRIIRRQQELLFSDVIEKLEQNKSLPKKCWMTPLNPFIDDRDNLLRIGGRLTKAKFISENQRHPIILQNCHIIEIIIRDIHLNFGHAGNQILAVERLVTLLPNRQSQADNEIEMQSLLPLPDDQQKNDDEESKDNAPIATRTRACLSSTCAMKVTPLPAGIHVRSLRPVFSMITEMPFIVVTPLNVSFDEEIVRESIDTLRRTCAEIEPKEELKQYCQDELKDIEEEARSRLQSIVDQYSSKKEKRGVFQMVGPIVAKSQWVRKAWTAGKWIVKYLWVLTKRSYL</sequence>
<keyword evidence="2" id="KW-1185">Reference proteome</keyword>
<proteinExistence type="predicted"/>
<organism evidence="1 2">
    <name type="scientific">Clunio marinus</name>
    <dbReference type="NCBI Taxonomy" id="568069"/>
    <lineage>
        <taxon>Eukaryota</taxon>
        <taxon>Metazoa</taxon>
        <taxon>Ecdysozoa</taxon>
        <taxon>Arthropoda</taxon>
        <taxon>Hexapoda</taxon>
        <taxon>Insecta</taxon>
        <taxon>Pterygota</taxon>
        <taxon>Neoptera</taxon>
        <taxon>Endopterygota</taxon>
        <taxon>Diptera</taxon>
        <taxon>Nematocera</taxon>
        <taxon>Chironomoidea</taxon>
        <taxon>Chironomidae</taxon>
        <taxon>Clunio</taxon>
    </lineage>
</organism>
<gene>
    <name evidence="1" type="ORF">CLUMA_CG016761</name>
</gene>
<evidence type="ECO:0000313" key="1">
    <source>
        <dbReference type="EMBL" id="CRL03657.1"/>
    </source>
</evidence>
<accession>A0A1J1IYK4</accession>
<dbReference type="OrthoDB" id="8065119at2759"/>
<name>A0A1J1IYK4_9DIPT</name>
<dbReference type="Proteomes" id="UP000183832">
    <property type="component" value="Unassembled WGS sequence"/>
</dbReference>
<protein>
    <submittedName>
        <fullName evidence="1">CLUMA_CG016761, isoform A</fullName>
    </submittedName>
</protein>
<dbReference type="STRING" id="568069.A0A1J1IYK4"/>
<evidence type="ECO:0000313" key="2">
    <source>
        <dbReference type="Proteomes" id="UP000183832"/>
    </source>
</evidence>
<dbReference type="EMBL" id="CVRI01000059">
    <property type="protein sequence ID" value="CRL03657.1"/>
    <property type="molecule type" value="Genomic_DNA"/>
</dbReference>
<reference evidence="1 2" key="1">
    <citation type="submission" date="2015-04" db="EMBL/GenBank/DDBJ databases">
        <authorList>
            <person name="Syromyatnikov M.Y."/>
            <person name="Popov V.N."/>
        </authorList>
    </citation>
    <scope>NUCLEOTIDE SEQUENCE [LARGE SCALE GENOMIC DNA]</scope>
</reference>